<evidence type="ECO:0000256" key="2">
    <source>
        <dbReference type="SAM" id="MobiDB-lite"/>
    </source>
</evidence>
<feature type="compositionally biased region" description="Low complexity" evidence="2">
    <location>
        <begin position="75"/>
        <end position="87"/>
    </location>
</feature>
<dbReference type="GO" id="GO:0030532">
    <property type="term" value="C:small nuclear ribonucleoprotein complex"/>
    <property type="evidence" value="ECO:0007669"/>
    <property type="project" value="InterPro"/>
</dbReference>
<dbReference type="OrthoDB" id="428895at2759"/>
<dbReference type="EMBL" id="CACVBS010000028">
    <property type="protein sequence ID" value="CAA7260023.1"/>
    <property type="molecule type" value="Genomic_DNA"/>
</dbReference>
<feature type="region of interest" description="Disordered" evidence="2">
    <location>
        <begin position="147"/>
        <end position="194"/>
    </location>
</feature>
<comment type="similarity">
    <text evidence="1">Belongs to the gemin-2 family.</text>
</comment>
<protein>
    <submittedName>
        <fullName evidence="3">Uncharacterized protein</fullName>
    </submittedName>
</protein>
<accession>A0A8S0WE41</accession>
<reference evidence="3 4" key="1">
    <citation type="submission" date="2020-01" db="EMBL/GenBank/DDBJ databases">
        <authorList>
            <person name="Gupta K D."/>
        </authorList>
    </citation>
    <scope>NUCLEOTIDE SEQUENCE [LARGE SCALE GENOMIC DNA]</scope>
</reference>
<dbReference type="PANTHER" id="PTHR12794">
    <property type="entry name" value="GEMIN2"/>
    <property type="match status" value="1"/>
</dbReference>
<sequence length="374" mass="42891">MMPSKRKREDFEDSDEDEPAYGKQILPVANLPYDFNDEPMDGMQYLFTVRRDARQLPDIVRVPNPYEKPEPPPDASSSDDQTSSDSPCLPSEQWRGMFELRFQNFRKNFSQPTIHVGPASEPTRRLMPDKRDRDLWWEFLSGKPESQWAPLKASKAKSKRQPPPGMRAWADEPQRSHAATSHAPWHSNDEGEVEQVLKLDPAESLPSPVATPVPLGYLEEHRQPGVGPVAGQTSRQSISPREPTTTLLKLIDERMALHLLMYFAHWIQQYLNTPESSVYLPLESHARWMFALLSRIDDYISADDMNLLRNLARACLALLKAIKREQNFQSSPTIRPCTEGKMGETSCWIIVTIVAEIWKQRDIWIDAQDMLTQV</sequence>
<dbReference type="Proteomes" id="UP000467700">
    <property type="component" value="Unassembled WGS sequence"/>
</dbReference>
<evidence type="ECO:0000313" key="3">
    <source>
        <dbReference type="EMBL" id="CAA7260023.1"/>
    </source>
</evidence>
<dbReference type="PRINTS" id="PR02039">
    <property type="entry name" value="SPLICEFRBRR1"/>
</dbReference>
<dbReference type="GO" id="GO:0032797">
    <property type="term" value="C:SMN complex"/>
    <property type="evidence" value="ECO:0007669"/>
    <property type="project" value="TreeGrafter"/>
</dbReference>
<organism evidence="3 4">
    <name type="scientific">Cyclocybe aegerita</name>
    <name type="common">Black poplar mushroom</name>
    <name type="synonym">Agrocybe aegerita</name>
    <dbReference type="NCBI Taxonomy" id="1973307"/>
    <lineage>
        <taxon>Eukaryota</taxon>
        <taxon>Fungi</taxon>
        <taxon>Dikarya</taxon>
        <taxon>Basidiomycota</taxon>
        <taxon>Agaricomycotina</taxon>
        <taxon>Agaricomycetes</taxon>
        <taxon>Agaricomycetidae</taxon>
        <taxon>Agaricales</taxon>
        <taxon>Agaricineae</taxon>
        <taxon>Bolbitiaceae</taxon>
        <taxon>Cyclocybe</taxon>
    </lineage>
</organism>
<evidence type="ECO:0000313" key="4">
    <source>
        <dbReference type="Proteomes" id="UP000467700"/>
    </source>
</evidence>
<dbReference type="PANTHER" id="PTHR12794:SF0">
    <property type="entry name" value="GEM-ASSOCIATED PROTEIN 2"/>
    <property type="match status" value="1"/>
</dbReference>
<dbReference type="InterPro" id="IPR023251">
    <property type="entry name" value="Brr1"/>
</dbReference>
<keyword evidence="4" id="KW-1185">Reference proteome</keyword>
<proteinExistence type="inferred from homology"/>
<dbReference type="InterPro" id="IPR035426">
    <property type="entry name" value="Gemin2/Brr1"/>
</dbReference>
<evidence type="ECO:0000256" key="1">
    <source>
        <dbReference type="ARBA" id="ARBA00025758"/>
    </source>
</evidence>
<feature type="region of interest" description="Disordered" evidence="2">
    <location>
        <begin position="1"/>
        <end position="29"/>
    </location>
</feature>
<dbReference type="Gene3D" id="1.20.58.1070">
    <property type="match status" value="1"/>
</dbReference>
<comment type="caution">
    <text evidence="3">The sequence shown here is derived from an EMBL/GenBank/DDBJ whole genome shotgun (WGS) entry which is preliminary data.</text>
</comment>
<feature type="region of interest" description="Disordered" evidence="2">
    <location>
        <begin position="57"/>
        <end position="93"/>
    </location>
</feature>
<dbReference type="GO" id="GO:0000387">
    <property type="term" value="P:spliceosomal snRNP assembly"/>
    <property type="evidence" value="ECO:0007669"/>
    <property type="project" value="InterPro"/>
</dbReference>
<dbReference type="Pfam" id="PF04938">
    <property type="entry name" value="SIP1"/>
    <property type="match status" value="1"/>
</dbReference>
<gene>
    <name evidence="3" type="ORF">AAE3_LOCUS2441</name>
</gene>
<dbReference type="AlphaFoldDB" id="A0A8S0WE41"/>
<name>A0A8S0WE41_CYCAE</name>